<protein>
    <recommendedName>
        <fullName evidence="7">DNA translocase FtsK 4TM region domain-containing protein</fullName>
    </recommendedName>
</protein>
<evidence type="ECO:0000256" key="6">
    <source>
        <dbReference type="SAM" id="Phobius"/>
    </source>
</evidence>
<keyword evidence="4 6" id="KW-1133">Transmembrane helix</keyword>
<keyword evidence="5 6" id="KW-0472">Membrane</keyword>
<evidence type="ECO:0000256" key="3">
    <source>
        <dbReference type="ARBA" id="ARBA00022692"/>
    </source>
</evidence>
<gene>
    <name evidence="8" type="ORF">METZ01_LOCUS262113</name>
</gene>
<feature type="transmembrane region" description="Helical" evidence="6">
    <location>
        <begin position="160"/>
        <end position="182"/>
    </location>
</feature>
<evidence type="ECO:0000313" key="8">
    <source>
        <dbReference type="EMBL" id="SVC09259.1"/>
    </source>
</evidence>
<feature type="domain" description="DNA translocase FtsK 4TM region" evidence="7">
    <location>
        <begin position="21"/>
        <end position="194"/>
    </location>
</feature>
<dbReference type="EMBL" id="UINC01073121">
    <property type="protein sequence ID" value="SVC09259.1"/>
    <property type="molecule type" value="Genomic_DNA"/>
</dbReference>
<accession>A0A382JC74</accession>
<comment type="subcellular location">
    <subcellularLocation>
        <location evidence="1">Cell membrane</location>
        <topology evidence="1">Multi-pass membrane protein</topology>
    </subcellularLocation>
</comment>
<dbReference type="AlphaFoldDB" id="A0A382JC74"/>
<evidence type="ECO:0000256" key="1">
    <source>
        <dbReference type="ARBA" id="ARBA00004651"/>
    </source>
</evidence>
<dbReference type="PANTHER" id="PTHR22683">
    <property type="entry name" value="SPORULATION PROTEIN RELATED"/>
    <property type="match status" value="1"/>
</dbReference>
<dbReference type="Pfam" id="PF13491">
    <property type="entry name" value="FtsK_4TM"/>
    <property type="match status" value="1"/>
</dbReference>
<feature type="non-terminal residue" evidence="8">
    <location>
        <position position="307"/>
    </location>
</feature>
<evidence type="ECO:0000256" key="5">
    <source>
        <dbReference type="ARBA" id="ARBA00023136"/>
    </source>
</evidence>
<organism evidence="8">
    <name type="scientific">marine metagenome</name>
    <dbReference type="NCBI Taxonomy" id="408172"/>
    <lineage>
        <taxon>unclassified sequences</taxon>
        <taxon>metagenomes</taxon>
        <taxon>ecological metagenomes</taxon>
    </lineage>
</organism>
<sequence length="307" mass="34221">MAESKSKATEKPDFAAQLAPRLKEGAFIALVALALYLILALLSFDRTDPGWTYTGSSESVNNLMGRSGAWVADVFLFFFGFLAYLFPMMFAWQAWVIFRDRVSESEFSWPVFIFKGLGLLLTILAGTALAAMHFYNFGQGYQYGSGGIVGAEVSDLLVPVFSYVGATLIVLATFLFGLTAFLDISWLQLIETTGRLSLSLVGVLQYQGHRMIALWKERSDIKKTAEHRREVLEKHVEQKQQRAAPIIEAPPTVKPEESKRVARERQGNLFRVSAVDGLPALHLLDDNVADQKRGYSPDDLEAMSRLL</sequence>
<reference evidence="8" key="1">
    <citation type="submission" date="2018-05" db="EMBL/GenBank/DDBJ databases">
        <authorList>
            <person name="Lanie J.A."/>
            <person name="Ng W.-L."/>
            <person name="Kazmierczak K.M."/>
            <person name="Andrzejewski T.M."/>
            <person name="Davidsen T.M."/>
            <person name="Wayne K.J."/>
            <person name="Tettelin H."/>
            <person name="Glass J.I."/>
            <person name="Rusch D."/>
            <person name="Podicherti R."/>
            <person name="Tsui H.-C.T."/>
            <person name="Winkler M.E."/>
        </authorList>
    </citation>
    <scope>NUCLEOTIDE SEQUENCE</scope>
</reference>
<dbReference type="PANTHER" id="PTHR22683:SF41">
    <property type="entry name" value="DNA TRANSLOCASE FTSK"/>
    <property type="match status" value="1"/>
</dbReference>
<dbReference type="InterPro" id="IPR050206">
    <property type="entry name" value="FtsK/SpoIIIE/SftA"/>
</dbReference>
<dbReference type="InterPro" id="IPR025199">
    <property type="entry name" value="FtsK_4TM"/>
</dbReference>
<evidence type="ECO:0000256" key="4">
    <source>
        <dbReference type="ARBA" id="ARBA00022989"/>
    </source>
</evidence>
<name>A0A382JC74_9ZZZZ</name>
<proteinExistence type="predicted"/>
<feature type="transmembrane region" description="Helical" evidence="6">
    <location>
        <begin position="26"/>
        <end position="44"/>
    </location>
</feature>
<keyword evidence="2" id="KW-1003">Cell membrane</keyword>
<evidence type="ECO:0000259" key="7">
    <source>
        <dbReference type="Pfam" id="PF13491"/>
    </source>
</evidence>
<feature type="transmembrane region" description="Helical" evidence="6">
    <location>
        <begin position="110"/>
        <end position="135"/>
    </location>
</feature>
<evidence type="ECO:0000256" key="2">
    <source>
        <dbReference type="ARBA" id="ARBA00022475"/>
    </source>
</evidence>
<feature type="transmembrane region" description="Helical" evidence="6">
    <location>
        <begin position="74"/>
        <end position="98"/>
    </location>
</feature>
<dbReference type="GO" id="GO:0005886">
    <property type="term" value="C:plasma membrane"/>
    <property type="evidence" value="ECO:0007669"/>
    <property type="project" value="UniProtKB-SubCell"/>
</dbReference>
<keyword evidence="3 6" id="KW-0812">Transmembrane</keyword>